<feature type="region of interest" description="Disordered" evidence="2">
    <location>
        <begin position="85"/>
        <end position="104"/>
    </location>
</feature>
<accession>A0ABU1X3L4</accession>
<gene>
    <name evidence="5" type="ORF">J2W40_003021</name>
</gene>
<dbReference type="EMBL" id="JAVDWV010000014">
    <property type="protein sequence ID" value="MDR7156180.1"/>
    <property type="molecule type" value="Genomic_DNA"/>
</dbReference>
<protein>
    <submittedName>
        <fullName evidence="5">Beta-glucanase (GH16 family)</fullName>
    </submittedName>
</protein>
<dbReference type="PANTHER" id="PTHR10963:SF55">
    <property type="entry name" value="GLYCOSIDE HYDROLASE FAMILY 16 PROTEIN"/>
    <property type="match status" value="1"/>
</dbReference>
<sequence length="308" mass="34046">MIARLLIATLLCAGAEVAVAAPEQPGWRKVWADEFDGPALDPRKWNLADNCWGGGNEEQQCYTPSAANHRVANGLLDIIARQERHEGPAFPPDQRNTPEKVRATRTKPFTSARLSTDGKAAWLYGKAQVRAKLPQGQGTWPAIWMLPEGWDYGGWAQSGEIDIMEAVNLGTPCDTCRGQVEDRVLGTIHFGGLPPRNRYIGDETPMPAPLDGFHVYEIEWDVTGIVWRVDGVEFARRAAHEWHSLGSDKPGAPFDRPFHLILNLAIGGHLPEGRNSKGVDPTGLPKTMQIDWVRVWQKDAVPPTENGQ</sequence>
<dbReference type="InterPro" id="IPR013320">
    <property type="entry name" value="ConA-like_dom_sf"/>
</dbReference>
<keyword evidence="3" id="KW-0732">Signal</keyword>
<feature type="domain" description="GH16" evidence="4">
    <location>
        <begin position="33"/>
        <end position="301"/>
    </location>
</feature>
<evidence type="ECO:0000313" key="5">
    <source>
        <dbReference type="EMBL" id="MDR7156180.1"/>
    </source>
</evidence>
<name>A0ABU1X3L4_SPHXE</name>
<dbReference type="Proteomes" id="UP001267638">
    <property type="component" value="Unassembled WGS sequence"/>
</dbReference>
<dbReference type="Gene3D" id="2.60.120.200">
    <property type="match status" value="1"/>
</dbReference>
<evidence type="ECO:0000256" key="2">
    <source>
        <dbReference type="SAM" id="MobiDB-lite"/>
    </source>
</evidence>
<comment type="similarity">
    <text evidence="1">Belongs to the glycosyl hydrolase 16 family.</text>
</comment>
<evidence type="ECO:0000256" key="3">
    <source>
        <dbReference type="SAM" id="SignalP"/>
    </source>
</evidence>
<dbReference type="SUPFAM" id="SSF49899">
    <property type="entry name" value="Concanavalin A-like lectins/glucanases"/>
    <property type="match status" value="1"/>
</dbReference>
<feature type="signal peptide" evidence="3">
    <location>
        <begin position="1"/>
        <end position="20"/>
    </location>
</feature>
<dbReference type="CDD" id="cd08023">
    <property type="entry name" value="GH16_laminarinase_like"/>
    <property type="match status" value="1"/>
</dbReference>
<dbReference type="InterPro" id="IPR000757">
    <property type="entry name" value="Beta-glucanase-like"/>
</dbReference>
<evidence type="ECO:0000259" key="4">
    <source>
        <dbReference type="PROSITE" id="PS51762"/>
    </source>
</evidence>
<feature type="chain" id="PRO_5046628718" evidence="3">
    <location>
        <begin position="21"/>
        <end position="308"/>
    </location>
</feature>
<dbReference type="Pfam" id="PF00722">
    <property type="entry name" value="Glyco_hydro_16"/>
    <property type="match status" value="1"/>
</dbReference>
<comment type="caution">
    <text evidence="5">The sequence shown here is derived from an EMBL/GenBank/DDBJ whole genome shotgun (WGS) entry which is preliminary data.</text>
</comment>
<keyword evidence="6" id="KW-1185">Reference proteome</keyword>
<evidence type="ECO:0000313" key="6">
    <source>
        <dbReference type="Proteomes" id="UP001267638"/>
    </source>
</evidence>
<dbReference type="PANTHER" id="PTHR10963">
    <property type="entry name" value="GLYCOSYL HYDROLASE-RELATED"/>
    <property type="match status" value="1"/>
</dbReference>
<dbReference type="RefSeq" id="WP_310226194.1">
    <property type="nucleotide sequence ID" value="NZ_JAVDWV010000014.1"/>
</dbReference>
<evidence type="ECO:0000256" key="1">
    <source>
        <dbReference type="ARBA" id="ARBA00006865"/>
    </source>
</evidence>
<organism evidence="5 6">
    <name type="scientific">Sphingobium xenophagum</name>
    <dbReference type="NCBI Taxonomy" id="121428"/>
    <lineage>
        <taxon>Bacteria</taxon>
        <taxon>Pseudomonadati</taxon>
        <taxon>Pseudomonadota</taxon>
        <taxon>Alphaproteobacteria</taxon>
        <taxon>Sphingomonadales</taxon>
        <taxon>Sphingomonadaceae</taxon>
        <taxon>Sphingobium</taxon>
    </lineage>
</organism>
<dbReference type="PROSITE" id="PS51762">
    <property type="entry name" value="GH16_2"/>
    <property type="match status" value="1"/>
</dbReference>
<proteinExistence type="inferred from homology"/>
<dbReference type="InterPro" id="IPR050546">
    <property type="entry name" value="Glycosyl_Hydrlase_16"/>
</dbReference>
<reference evidence="5 6" key="1">
    <citation type="submission" date="2023-07" db="EMBL/GenBank/DDBJ databases">
        <title>Sorghum-associated microbial communities from plants grown in Nebraska, USA.</title>
        <authorList>
            <person name="Schachtman D."/>
        </authorList>
    </citation>
    <scope>NUCLEOTIDE SEQUENCE [LARGE SCALE GENOMIC DNA]</scope>
    <source>
        <strain evidence="5 6">4256</strain>
    </source>
</reference>